<dbReference type="Proteomes" id="UP000821845">
    <property type="component" value="Chromosome 6"/>
</dbReference>
<reference evidence="1" key="1">
    <citation type="submission" date="2020-05" db="EMBL/GenBank/DDBJ databases">
        <title>Large-scale comparative analyses of tick genomes elucidate their genetic diversity and vector capacities.</title>
        <authorList>
            <person name="Jia N."/>
            <person name="Wang J."/>
            <person name="Shi W."/>
            <person name="Du L."/>
            <person name="Sun Y."/>
            <person name="Zhan W."/>
            <person name="Jiang J."/>
            <person name="Wang Q."/>
            <person name="Zhang B."/>
            <person name="Ji P."/>
            <person name="Sakyi L.B."/>
            <person name="Cui X."/>
            <person name="Yuan T."/>
            <person name="Jiang B."/>
            <person name="Yang W."/>
            <person name="Lam T.T.-Y."/>
            <person name="Chang Q."/>
            <person name="Ding S."/>
            <person name="Wang X."/>
            <person name="Zhu J."/>
            <person name="Ruan X."/>
            <person name="Zhao L."/>
            <person name="Wei J."/>
            <person name="Que T."/>
            <person name="Du C."/>
            <person name="Cheng J."/>
            <person name="Dai P."/>
            <person name="Han X."/>
            <person name="Huang E."/>
            <person name="Gao Y."/>
            <person name="Liu J."/>
            <person name="Shao H."/>
            <person name="Ye R."/>
            <person name="Li L."/>
            <person name="Wei W."/>
            <person name="Wang X."/>
            <person name="Wang C."/>
            <person name="Yang T."/>
            <person name="Huo Q."/>
            <person name="Li W."/>
            <person name="Guo W."/>
            <person name="Chen H."/>
            <person name="Zhou L."/>
            <person name="Ni X."/>
            <person name="Tian J."/>
            <person name="Zhou Y."/>
            <person name="Sheng Y."/>
            <person name="Liu T."/>
            <person name="Pan Y."/>
            <person name="Xia L."/>
            <person name="Li J."/>
            <person name="Zhao F."/>
            <person name="Cao W."/>
        </authorList>
    </citation>
    <scope>NUCLEOTIDE SEQUENCE</scope>
    <source>
        <strain evidence="1">Hyas-2018</strain>
    </source>
</reference>
<accession>A0ACB7S7A4</accession>
<proteinExistence type="predicted"/>
<gene>
    <name evidence="1" type="ORF">HPB50_018011</name>
</gene>
<name>A0ACB7S7A4_HYAAI</name>
<comment type="caution">
    <text evidence="1">The sequence shown here is derived from an EMBL/GenBank/DDBJ whole genome shotgun (WGS) entry which is preliminary data.</text>
</comment>
<protein>
    <submittedName>
        <fullName evidence="1">Uncharacterized protein</fullName>
    </submittedName>
</protein>
<organism evidence="1 2">
    <name type="scientific">Hyalomma asiaticum</name>
    <name type="common">Tick</name>
    <dbReference type="NCBI Taxonomy" id="266040"/>
    <lineage>
        <taxon>Eukaryota</taxon>
        <taxon>Metazoa</taxon>
        <taxon>Ecdysozoa</taxon>
        <taxon>Arthropoda</taxon>
        <taxon>Chelicerata</taxon>
        <taxon>Arachnida</taxon>
        <taxon>Acari</taxon>
        <taxon>Parasitiformes</taxon>
        <taxon>Ixodida</taxon>
        <taxon>Ixodoidea</taxon>
        <taxon>Ixodidae</taxon>
        <taxon>Hyalomminae</taxon>
        <taxon>Hyalomma</taxon>
    </lineage>
</organism>
<dbReference type="EMBL" id="CM023486">
    <property type="protein sequence ID" value="KAH6928629.1"/>
    <property type="molecule type" value="Genomic_DNA"/>
</dbReference>
<sequence length="139" mass="16139">MEKIKAKRTVRRRQNTVIINEATAALETADAEELAAILHRLEISNGELRKLNEEMEVHIAADAFEDEYTETSSTQDGRCEENHELRRSRLKLLRAASSLRNCLQHRRPSPPCVFEKERRKIEANGKNKRDRTLTIKMNE</sequence>
<evidence type="ECO:0000313" key="2">
    <source>
        <dbReference type="Proteomes" id="UP000821845"/>
    </source>
</evidence>
<keyword evidence="2" id="KW-1185">Reference proteome</keyword>
<evidence type="ECO:0000313" key="1">
    <source>
        <dbReference type="EMBL" id="KAH6928629.1"/>
    </source>
</evidence>